<keyword evidence="1" id="KW-0224">Dipeptidase</keyword>
<dbReference type="PANTHER" id="PTHR12994:SF17">
    <property type="entry name" value="LD30995P"/>
    <property type="match status" value="1"/>
</dbReference>
<dbReference type="GO" id="GO:0070004">
    <property type="term" value="F:cysteine-type exopeptidase activity"/>
    <property type="evidence" value="ECO:0007669"/>
    <property type="project" value="InterPro"/>
</dbReference>
<evidence type="ECO:0000256" key="2">
    <source>
        <dbReference type="SAM" id="SignalP"/>
    </source>
</evidence>
<dbReference type="Proteomes" id="UP000003806">
    <property type="component" value="Chromosome"/>
</dbReference>
<gene>
    <name evidence="3" type="ORF">JonanDRAFT_0214</name>
</gene>
<evidence type="ECO:0000313" key="4">
    <source>
        <dbReference type="Proteomes" id="UP000003806"/>
    </source>
</evidence>
<dbReference type="AlphaFoldDB" id="H0UMG6"/>
<name>H0UMG6_9BACT</name>
<comment type="similarity">
    <text evidence="1">Belongs to the peptidase C69 family.</text>
</comment>
<comment type="catalytic activity">
    <reaction evidence="1">
        <text>an L-aminoacyl-L-amino acid + H2O = 2 an L-alpha-amino acid</text>
        <dbReference type="Rhea" id="RHEA:48940"/>
        <dbReference type="ChEBI" id="CHEBI:15377"/>
        <dbReference type="ChEBI" id="CHEBI:59869"/>
        <dbReference type="ChEBI" id="CHEBI:77460"/>
    </reaction>
</comment>
<dbReference type="eggNOG" id="COG4690">
    <property type="taxonomic scope" value="Bacteria"/>
</dbReference>
<dbReference type="HOGENOM" id="CLU_617888_0_0_0"/>
<keyword evidence="4" id="KW-1185">Reference proteome</keyword>
<dbReference type="Gene3D" id="3.60.60.10">
    <property type="entry name" value="Penicillin V Acylase, Chain A"/>
    <property type="match status" value="1"/>
</dbReference>
<keyword evidence="1" id="KW-0645">Protease</keyword>
<dbReference type="OrthoDB" id="9764088at2"/>
<keyword evidence="2" id="KW-0732">Signal</keyword>
<dbReference type="PANTHER" id="PTHR12994">
    <property type="entry name" value="SECERNIN"/>
    <property type="match status" value="1"/>
</dbReference>
<evidence type="ECO:0000256" key="1">
    <source>
        <dbReference type="RuleBase" id="RU364089"/>
    </source>
</evidence>
<dbReference type="RefSeq" id="WP_008522434.1">
    <property type="nucleotide sequence ID" value="NZ_CM001376.1"/>
</dbReference>
<dbReference type="EMBL" id="CM001376">
    <property type="protein sequence ID" value="EHM12639.1"/>
    <property type="molecule type" value="Genomic_DNA"/>
</dbReference>
<proteinExistence type="inferred from homology"/>
<accession>H0UMG6</accession>
<keyword evidence="1" id="KW-0378">Hydrolase</keyword>
<dbReference type="GO" id="GO:0016805">
    <property type="term" value="F:dipeptidase activity"/>
    <property type="evidence" value="ECO:0007669"/>
    <property type="project" value="UniProtKB-KW"/>
</dbReference>
<feature type="signal peptide" evidence="2">
    <location>
        <begin position="1"/>
        <end position="23"/>
    </location>
</feature>
<dbReference type="STRING" id="885272.JonanDRAFT_0214"/>
<dbReference type="EC" id="3.4.-.-" evidence="1"/>
<feature type="chain" id="PRO_5003542012" description="Dipeptidase" evidence="2">
    <location>
        <begin position="24"/>
        <end position="443"/>
    </location>
</feature>
<protein>
    <recommendedName>
        <fullName evidence="1">Dipeptidase</fullName>
        <ecNumber evidence="1">3.4.-.-</ecNumber>
    </recommendedName>
</protein>
<dbReference type="Pfam" id="PF03577">
    <property type="entry name" value="Peptidase_C69"/>
    <property type="match status" value="1"/>
</dbReference>
<dbReference type="GO" id="GO:0006508">
    <property type="term" value="P:proteolysis"/>
    <property type="evidence" value="ECO:0007669"/>
    <property type="project" value="UniProtKB-KW"/>
</dbReference>
<evidence type="ECO:0000313" key="3">
    <source>
        <dbReference type="EMBL" id="EHM12639.1"/>
    </source>
</evidence>
<dbReference type="InterPro" id="IPR005322">
    <property type="entry name" value="Peptidase_C69"/>
</dbReference>
<reference evidence="3 4" key="1">
    <citation type="submission" date="2011-11" db="EMBL/GenBank/DDBJ databases">
        <title>The Noncontiguous Finished genome of Jonquetella anthropi DSM 22815.</title>
        <authorList>
            <consortium name="US DOE Joint Genome Institute (JGI-PGF)"/>
            <person name="Lucas S."/>
            <person name="Copeland A."/>
            <person name="Lapidus A."/>
            <person name="Glavina del Rio T."/>
            <person name="Dalin E."/>
            <person name="Tice H."/>
            <person name="Bruce D."/>
            <person name="Goodwin L."/>
            <person name="Pitluck S."/>
            <person name="Peters L."/>
            <person name="Mikhailova N."/>
            <person name="Held B."/>
            <person name="Kyrpides N."/>
            <person name="Mavromatis K."/>
            <person name="Ivanova N."/>
            <person name="Markowitz V."/>
            <person name="Cheng J.-F."/>
            <person name="Hugenholtz P."/>
            <person name="Woyke T."/>
            <person name="Wu D."/>
            <person name="Gronow S."/>
            <person name="Wellnitz S."/>
            <person name="Brambilla E."/>
            <person name="Klenk H.-P."/>
            <person name="Eisen J.A."/>
        </authorList>
    </citation>
    <scope>NUCLEOTIDE SEQUENCE [LARGE SCALE GENOMIC DNA]</scope>
    <source>
        <strain evidence="3 4">DSM 22815</strain>
    </source>
</reference>
<sequence>MVVIITILLAIFILSLFHCQAQACTTILIGANLTEDNVIMHGHIEDMGINAEGEIWHTEETDWESGKEIAVPYVKISQPEKTIAYWASGNSLGTSGLGIDNSLESYNSVLVGVNQCGVCVSCNWCYSREQVCERQGIRRYALRQLILERAHSAYQGVLLLGEFMNQWGQADWNGLLFAISDAREGWIVEITTKHWVARRVRDDEIFVAANRFTIGRDFDLGSCDIENFSIQQQWRNEGDFSFCASYTLPERAESPYDVLREERIKDYLKIHKGRICVNHILEIFQDRYEGTKYFRFPREDVELWEKTCEEHNLPRPICTNLAQSFFVTKNAPAGNICFIGLGTPGYSGVVPLLPNSKTLPKEFSQSGKDSAWSVFRNLGLLADRQYSVRSSYLKNEWRRMNDWTQKQAAQAIKADAREQSALTFQIGETVLATAQKLLMRWTD</sequence>
<organism evidence="3 4">
    <name type="scientific">Jonquetella anthropi DSM 22815</name>
    <dbReference type="NCBI Taxonomy" id="885272"/>
    <lineage>
        <taxon>Bacteria</taxon>
        <taxon>Thermotogati</taxon>
        <taxon>Synergistota</taxon>
        <taxon>Synergistia</taxon>
        <taxon>Synergistales</taxon>
        <taxon>Dethiosulfovibrionaceae</taxon>
        <taxon>Jonquetella</taxon>
    </lineage>
</organism>